<dbReference type="GO" id="GO:0005829">
    <property type="term" value="C:cytosol"/>
    <property type="evidence" value="ECO:0007669"/>
    <property type="project" value="TreeGrafter"/>
</dbReference>
<dbReference type="SUPFAM" id="SSF53271">
    <property type="entry name" value="PRTase-like"/>
    <property type="match status" value="1"/>
</dbReference>
<evidence type="ECO:0000256" key="12">
    <source>
        <dbReference type="ARBA" id="ARBA00022842"/>
    </source>
</evidence>
<accession>A0A6N6VHJ1</accession>
<dbReference type="GO" id="GO:0032264">
    <property type="term" value="P:IMP salvage"/>
    <property type="evidence" value="ECO:0007669"/>
    <property type="project" value="UniProtKB-UniPathway"/>
</dbReference>
<evidence type="ECO:0000256" key="7">
    <source>
        <dbReference type="ARBA" id="ARBA00022676"/>
    </source>
</evidence>
<dbReference type="AlphaFoldDB" id="A0A6N6VHJ1"/>
<evidence type="ECO:0000256" key="14">
    <source>
        <dbReference type="ARBA" id="ARBA00049402"/>
    </source>
</evidence>
<dbReference type="Proteomes" id="UP000468901">
    <property type="component" value="Unassembled WGS sequence"/>
</dbReference>
<dbReference type="CDD" id="cd06223">
    <property type="entry name" value="PRTases_typeI"/>
    <property type="match status" value="1"/>
</dbReference>
<dbReference type="EC" id="2.4.2.8" evidence="5 15"/>
<keyword evidence="12 15" id="KW-0460">Magnesium</keyword>
<evidence type="ECO:0000256" key="11">
    <source>
        <dbReference type="ARBA" id="ARBA00022741"/>
    </source>
</evidence>
<protein>
    <recommendedName>
        <fullName evidence="5 15">Hypoxanthine phosphoribosyltransferase</fullName>
        <ecNumber evidence="5 15">2.4.2.8</ecNumber>
    </recommendedName>
</protein>
<comment type="subcellular location">
    <subcellularLocation>
        <location evidence="2 15">Cytoplasm</location>
    </subcellularLocation>
</comment>
<comment type="caution">
    <text evidence="17">The sequence shown here is derived from an EMBL/GenBank/DDBJ whole genome shotgun (WGS) entry which is preliminary data.</text>
</comment>
<dbReference type="InterPro" id="IPR000836">
    <property type="entry name" value="PRTase_dom"/>
</dbReference>
<dbReference type="GO" id="GO:0006178">
    <property type="term" value="P:guanine salvage"/>
    <property type="evidence" value="ECO:0007669"/>
    <property type="project" value="TreeGrafter"/>
</dbReference>
<dbReference type="EMBL" id="WESC01000016">
    <property type="protein sequence ID" value="KAB7738777.1"/>
    <property type="molecule type" value="Genomic_DNA"/>
</dbReference>
<proteinExistence type="inferred from homology"/>
<gene>
    <name evidence="17" type="primary">hpt</name>
    <name evidence="17" type="ORF">F2P47_15160</name>
</gene>
<reference evidence="17 18" key="1">
    <citation type="submission" date="2019-09" db="EMBL/GenBank/DDBJ databases">
        <title>Parvibaculum sedimenti sp. nov., isolated from sediment.</title>
        <authorList>
            <person name="Wang Y."/>
        </authorList>
    </citation>
    <scope>NUCLEOTIDE SEQUENCE [LARGE SCALE GENOMIC DNA]</scope>
    <source>
        <strain evidence="17 18">HXT-9</strain>
    </source>
</reference>
<feature type="domain" description="Phosphoribosyltransferase" evidence="16">
    <location>
        <begin position="18"/>
        <end position="165"/>
    </location>
</feature>
<dbReference type="GO" id="GO:0006166">
    <property type="term" value="P:purine ribonucleoside salvage"/>
    <property type="evidence" value="ECO:0007669"/>
    <property type="project" value="UniProtKB-KW"/>
</dbReference>
<evidence type="ECO:0000313" key="17">
    <source>
        <dbReference type="EMBL" id="KAB7738777.1"/>
    </source>
</evidence>
<dbReference type="InterPro" id="IPR050408">
    <property type="entry name" value="HGPRT"/>
</dbReference>
<evidence type="ECO:0000256" key="4">
    <source>
        <dbReference type="ARBA" id="ARBA00008391"/>
    </source>
</evidence>
<evidence type="ECO:0000256" key="3">
    <source>
        <dbReference type="ARBA" id="ARBA00004669"/>
    </source>
</evidence>
<keyword evidence="7 15" id="KW-0328">Glycosyltransferase</keyword>
<dbReference type="InterPro" id="IPR005904">
    <property type="entry name" value="Hxn_phspho_trans"/>
</dbReference>
<evidence type="ECO:0000256" key="13">
    <source>
        <dbReference type="ARBA" id="ARBA00048811"/>
    </source>
</evidence>
<dbReference type="GO" id="GO:0032263">
    <property type="term" value="P:GMP salvage"/>
    <property type="evidence" value="ECO:0007669"/>
    <property type="project" value="TreeGrafter"/>
</dbReference>
<dbReference type="Gene3D" id="3.40.50.2020">
    <property type="match status" value="1"/>
</dbReference>
<keyword evidence="18" id="KW-1185">Reference proteome</keyword>
<keyword evidence="8 15" id="KW-0808">Transferase</keyword>
<comment type="catalytic activity">
    <reaction evidence="14">
        <text>IMP + diphosphate = hypoxanthine + 5-phospho-alpha-D-ribose 1-diphosphate</text>
        <dbReference type="Rhea" id="RHEA:17973"/>
        <dbReference type="ChEBI" id="CHEBI:17368"/>
        <dbReference type="ChEBI" id="CHEBI:33019"/>
        <dbReference type="ChEBI" id="CHEBI:58017"/>
        <dbReference type="ChEBI" id="CHEBI:58053"/>
        <dbReference type="EC" id="2.4.2.8"/>
    </reaction>
    <physiologicalReaction direction="right-to-left" evidence="14">
        <dbReference type="Rhea" id="RHEA:17975"/>
    </physiologicalReaction>
</comment>
<sequence length="181" mass="19665">MSKLVAHGAQISVMFTAEEIAARVRELAKEIVAVMGKELLVIPILKGSFIFAADLLRALHEEGAEPDMDFISLSSYGKGTQSLGEVKIIRDTEAAIEGRDVLIVDDILESGRTLAFAKDLMTARRAHSVKTCVLLDKPGKLAVHMKADFTGFKCADRFVVGYGMDVAHAYRQLPFVGVVEG</sequence>
<dbReference type="GO" id="GO:0000166">
    <property type="term" value="F:nucleotide binding"/>
    <property type="evidence" value="ECO:0007669"/>
    <property type="project" value="UniProtKB-KW"/>
</dbReference>
<dbReference type="GO" id="GO:0000287">
    <property type="term" value="F:magnesium ion binding"/>
    <property type="evidence" value="ECO:0007669"/>
    <property type="project" value="TreeGrafter"/>
</dbReference>
<name>A0A6N6VHJ1_9HYPH</name>
<dbReference type="GO" id="GO:0004422">
    <property type="term" value="F:hypoxanthine phosphoribosyltransferase activity"/>
    <property type="evidence" value="ECO:0007669"/>
    <property type="project" value="InterPro"/>
</dbReference>
<keyword evidence="9 15" id="KW-0479">Metal-binding</keyword>
<dbReference type="PANTHER" id="PTHR43340">
    <property type="entry name" value="HYPOXANTHINE-GUANINE PHOSPHORIBOSYLTRANSFERASE"/>
    <property type="match status" value="1"/>
</dbReference>
<evidence type="ECO:0000313" key="18">
    <source>
        <dbReference type="Proteomes" id="UP000468901"/>
    </source>
</evidence>
<dbReference type="RefSeq" id="WP_152217229.1">
    <property type="nucleotide sequence ID" value="NZ_JBAQYD010000025.1"/>
</dbReference>
<comment type="similarity">
    <text evidence="4 15">Belongs to the purine/pyrimidine phosphoribosyltransferase family.</text>
</comment>
<keyword evidence="10 15" id="KW-0660">Purine salvage</keyword>
<evidence type="ECO:0000256" key="1">
    <source>
        <dbReference type="ARBA" id="ARBA00001946"/>
    </source>
</evidence>
<dbReference type="PANTHER" id="PTHR43340:SF1">
    <property type="entry name" value="HYPOXANTHINE PHOSPHORIBOSYLTRANSFERASE"/>
    <property type="match status" value="1"/>
</dbReference>
<dbReference type="UniPathway" id="UPA00591">
    <property type="reaction ID" value="UER00648"/>
</dbReference>
<evidence type="ECO:0000256" key="8">
    <source>
        <dbReference type="ARBA" id="ARBA00022679"/>
    </source>
</evidence>
<organism evidence="17 18">
    <name type="scientific">Parvibaculum sedimenti</name>
    <dbReference type="NCBI Taxonomy" id="2608632"/>
    <lineage>
        <taxon>Bacteria</taxon>
        <taxon>Pseudomonadati</taxon>
        <taxon>Pseudomonadota</taxon>
        <taxon>Alphaproteobacteria</taxon>
        <taxon>Hyphomicrobiales</taxon>
        <taxon>Parvibaculaceae</taxon>
        <taxon>Parvibaculum</taxon>
    </lineage>
</organism>
<evidence type="ECO:0000256" key="15">
    <source>
        <dbReference type="RuleBase" id="RU364099"/>
    </source>
</evidence>
<comment type="catalytic activity">
    <reaction evidence="13">
        <text>GMP + diphosphate = guanine + 5-phospho-alpha-D-ribose 1-diphosphate</text>
        <dbReference type="Rhea" id="RHEA:25424"/>
        <dbReference type="ChEBI" id="CHEBI:16235"/>
        <dbReference type="ChEBI" id="CHEBI:33019"/>
        <dbReference type="ChEBI" id="CHEBI:58017"/>
        <dbReference type="ChEBI" id="CHEBI:58115"/>
        <dbReference type="EC" id="2.4.2.8"/>
    </reaction>
    <physiologicalReaction direction="right-to-left" evidence="13">
        <dbReference type="Rhea" id="RHEA:25426"/>
    </physiologicalReaction>
</comment>
<evidence type="ECO:0000256" key="9">
    <source>
        <dbReference type="ARBA" id="ARBA00022723"/>
    </source>
</evidence>
<evidence type="ECO:0000256" key="2">
    <source>
        <dbReference type="ARBA" id="ARBA00004496"/>
    </source>
</evidence>
<comment type="cofactor">
    <cofactor evidence="1 15">
        <name>Mg(2+)</name>
        <dbReference type="ChEBI" id="CHEBI:18420"/>
    </cofactor>
</comment>
<keyword evidence="6 15" id="KW-0963">Cytoplasm</keyword>
<dbReference type="NCBIfam" id="TIGR01203">
    <property type="entry name" value="HGPRTase"/>
    <property type="match status" value="1"/>
</dbReference>
<evidence type="ECO:0000256" key="5">
    <source>
        <dbReference type="ARBA" id="ARBA00011895"/>
    </source>
</evidence>
<dbReference type="Pfam" id="PF00156">
    <property type="entry name" value="Pribosyltran"/>
    <property type="match status" value="1"/>
</dbReference>
<evidence type="ECO:0000259" key="16">
    <source>
        <dbReference type="Pfam" id="PF00156"/>
    </source>
</evidence>
<dbReference type="InterPro" id="IPR029057">
    <property type="entry name" value="PRTase-like"/>
</dbReference>
<evidence type="ECO:0000256" key="6">
    <source>
        <dbReference type="ARBA" id="ARBA00022490"/>
    </source>
</evidence>
<comment type="pathway">
    <text evidence="3 15">Purine metabolism; IMP biosynthesis via salvage pathway; IMP from hypoxanthine: step 1/1.</text>
</comment>
<keyword evidence="11 15" id="KW-0547">Nucleotide-binding</keyword>
<dbReference type="GO" id="GO:0046100">
    <property type="term" value="P:hypoxanthine metabolic process"/>
    <property type="evidence" value="ECO:0007669"/>
    <property type="project" value="TreeGrafter"/>
</dbReference>
<evidence type="ECO:0000256" key="10">
    <source>
        <dbReference type="ARBA" id="ARBA00022726"/>
    </source>
</evidence>